<gene>
    <name evidence="1" type="ORF">QO001_000850</name>
</gene>
<comment type="caution">
    <text evidence="1">The sequence shown here is derived from an EMBL/GenBank/DDBJ whole genome shotgun (WGS) entry which is preliminary data.</text>
</comment>
<proteinExistence type="predicted"/>
<organism evidence="1 2">
    <name type="scientific">Methylobacterium brachiatum</name>
    <dbReference type="NCBI Taxonomy" id="269660"/>
    <lineage>
        <taxon>Bacteria</taxon>
        <taxon>Pseudomonadati</taxon>
        <taxon>Pseudomonadota</taxon>
        <taxon>Alphaproteobacteria</taxon>
        <taxon>Hyphomicrobiales</taxon>
        <taxon>Methylobacteriaceae</taxon>
        <taxon>Methylobacterium</taxon>
    </lineage>
</organism>
<reference evidence="1" key="1">
    <citation type="submission" date="2023-07" db="EMBL/GenBank/DDBJ databases">
        <title>Genomic Encyclopedia of Type Strains, Phase IV (KMG-IV): sequencing the most valuable type-strain genomes for metagenomic binning, comparative biology and taxonomic classification.</title>
        <authorList>
            <person name="Goeker M."/>
        </authorList>
    </citation>
    <scope>NUCLEOTIDE SEQUENCE</scope>
    <source>
        <strain evidence="1">DSM 19569</strain>
    </source>
</reference>
<dbReference type="Proteomes" id="UP001223420">
    <property type="component" value="Unassembled WGS sequence"/>
</dbReference>
<dbReference type="EMBL" id="JAUSWL010000001">
    <property type="protein sequence ID" value="MDQ0541942.1"/>
    <property type="molecule type" value="Genomic_DNA"/>
</dbReference>
<evidence type="ECO:0000313" key="2">
    <source>
        <dbReference type="Proteomes" id="UP001223420"/>
    </source>
</evidence>
<sequence>MVARNPLVVVDGTVKELSGGDTTPGMLPGGGTAGQVLTKTGGAAYAAAWADPAGGGPGGGLTEAQASAIARRAAILYAVR</sequence>
<name>A0AAJ1TIX9_9HYPH</name>
<dbReference type="RefSeq" id="WP_230366590.1">
    <property type="nucleotide sequence ID" value="NZ_JAJALK010000006.1"/>
</dbReference>
<protein>
    <submittedName>
        <fullName evidence="1">Uncharacterized protein</fullName>
    </submittedName>
</protein>
<evidence type="ECO:0000313" key="1">
    <source>
        <dbReference type="EMBL" id="MDQ0541942.1"/>
    </source>
</evidence>
<dbReference type="AlphaFoldDB" id="A0AAJ1TIX9"/>
<accession>A0AAJ1TIX9</accession>